<keyword evidence="1" id="KW-0472">Membrane</keyword>
<keyword evidence="1" id="KW-1133">Transmembrane helix</keyword>
<evidence type="ECO:0000313" key="3">
    <source>
        <dbReference type="Proteomes" id="UP000326179"/>
    </source>
</evidence>
<proteinExistence type="predicted"/>
<dbReference type="Pfam" id="PF00106">
    <property type="entry name" value="adh_short"/>
    <property type="match status" value="1"/>
</dbReference>
<dbReference type="KEGG" id="sfy:GFH48_02790"/>
<dbReference type="PRINTS" id="PR00081">
    <property type="entry name" value="GDHRDH"/>
</dbReference>
<protein>
    <submittedName>
        <fullName evidence="2">SDR family NAD(P)-dependent oxidoreductase</fullName>
    </submittedName>
</protein>
<dbReference type="PANTHER" id="PTHR43431">
    <property type="entry name" value="OXIDOREDUCTASE, SHORT CHAIN DEHYDROGENASE/REDUCTASE FAMILY (AFU_ORTHOLOGUE AFUA_5G14000)"/>
    <property type="match status" value="1"/>
</dbReference>
<feature type="transmembrane region" description="Helical" evidence="1">
    <location>
        <begin position="15"/>
        <end position="35"/>
    </location>
</feature>
<dbReference type="InterPro" id="IPR036291">
    <property type="entry name" value="NAD(P)-bd_dom_sf"/>
</dbReference>
<dbReference type="Proteomes" id="UP000326179">
    <property type="component" value="Chromosome"/>
</dbReference>
<sequence>MTHGMTPPPIEERTVMALGTAVIVGVGPGLGLALARTFADAGHPVALLARDRARLDSYAGELAAAGHDVRGYATDAGDPGNLRAALHSAITELGAPDVLVYNVGVLRRDSPTGGDDQDWARVTAMNVLGARVAAEAVLPELRDGRGSLLFTGGGYALHPSKDFASLSVGKAALRAYVQVLHDQLAGTGVHATSVTITDEIGGGETRFDPAVLAQAYLELHNQPETEWQHELMRY</sequence>
<dbReference type="SUPFAM" id="SSF51735">
    <property type="entry name" value="NAD(P)-binding Rossmann-fold domains"/>
    <property type="match status" value="1"/>
</dbReference>
<dbReference type="PANTHER" id="PTHR43431:SF1">
    <property type="entry name" value="OS08G0476300 PROTEIN"/>
    <property type="match status" value="1"/>
</dbReference>
<gene>
    <name evidence="2" type="ORF">GFH48_02790</name>
</gene>
<evidence type="ECO:0000256" key="1">
    <source>
        <dbReference type="SAM" id="Phobius"/>
    </source>
</evidence>
<evidence type="ECO:0000313" key="2">
    <source>
        <dbReference type="EMBL" id="QFZ72326.1"/>
    </source>
</evidence>
<keyword evidence="3" id="KW-1185">Reference proteome</keyword>
<reference evidence="2 3" key="1">
    <citation type="submission" date="2019-10" db="EMBL/GenBank/DDBJ databases">
        <title>A novel species.</title>
        <authorList>
            <person name="Gao J."/>
        </authorList>
    </citation>
    <scope>NUCLEOTIDE SEQUENCE [LARGE SCALE GENOMIC DNA]</scope>
    <source>
        <strain evidence="2 3">QMT-28</strain>
    </source>
</reference>
<dbReference type="Gene3D" id="3.40.50.720">
    <property type="entry name" value="NAD(P)-binding Rossmann-like Domain"/>
    <property type="match status" value="1"/>
</dbReference>
<dbReference type="AlphaFoldDB" id="A0A5Q0L6J4"/>
<keyword evidence="1" id="KW-0812">Transmembrane</keyword>
<dbReference type="EMBL" id="CP045643">
    <property type="protein sequence ID" value="QFZ72326.1"/>
    <property type="molecule type" value="Genomic_DNA"/>
</dbReference>
<dbReference type="InterPro" id="IPR002347">
    <property type="entry name" value="SDR_fam"/>
</dbReference>
<name>A0A5Q0L6J4_9ACTN</name>
<accession>A0A5Q0L6J4</accession>
<organism evidence="2 3">
    <name type="scientific">Streptomyces fagopyri</name>
    <dbReference type="NCBI Taxonomy" id="2662397"/>
    <lineage>
        <taxon>Bacteria</taxon>
        <taxon>Bacillati</taxon>
        <taxon>Actinomycetota</taxon>
        <taxon>Actinomycetes</taxon>
        <taxon>Kitasatosporales</taxon>
        <taxon>Streptomycetaceae</taxon>
        <taxon>Streptomyces</taxon>
    </lineage>
</organism>